<proteinExistence type="predicted"/>
<dbReference type="Gene3D" id="3.40.50.1820">
    <property type="entry name" value="alpha/beta hydrolase"/>
    <property type="match status" value="1"/>
</dbReference>
<dbReference type="InterPro" id="IPR029058">
    <property type="entry name" value="AB_hydrolase_fold"/>
</dbReference>
<feature type="compositionally biased region" description="Polar residues" evidence="1">
    <location>
        <begin position="330"/>
        <end position="346"/>
    </location>
</feature>
<dbReference type="RefSeq" id="WP_207289292.1">
    <property type="nucleotide sequence ID" value="NZ_CP071462.1"/>
</dbReference>
<sequence length="379" mass="39641">MNDDTDRIDSDDESIETNRRTILQYGGAAVAGVAGLAATTGSAAADTDEIMEVDLRGGISPVTDAPQGEDEVIFNVHGYTGSSASVSQSETLQSTLREFGNTETVTAVTWDDSGLPSSAESSARQQGADFADWMEEYIQANPGTTIRVLGHSMGGIVAFEFMAAAAGRFQVANVDSIGSYEVSDAPCEGTEFHDAIDQVATFAGNYYSTNDSIARLGNGPADCGFGGGSLPDNYADVDVSDSVGSHTTYKSSTGFGQAYISNFQPGVDRNGDGDDGDNGDGGEDAAPTIDSLSVDQRSYWGNDITVEWSVSDANGDLSSVQSVVFGSSSNRLDSTRTSVSGPSASGTHELDPPFYNDGTYVRVRVTDAAGNDSTRRVRL</sequence>
<dbReference type="SUPFAM" id="SSF53474">
    <property type="entry name" value="alpha/beta-Hydrolases"/>
    <property type="match status" value="1"/>
</dbReference>
<keyword evidence="2" id="KW-0378">Hydrolase</keyword>
<dbReference type="AlphaFoldDB" id="A0A8A2VEJ9"/>
<feature type="compositionally biased region" description="Acidic residues" evidence="1">
    <location>
        <begin position="273"/>
        <end position="283"/>
    </location>
</feature>
<dbReference type="KEGG" id="hakz:J0X25_01610"/>
<dbReference type="Proteomes" id="UP000663203">
    <property type="component" value="Chromosome"/>
</dbReference>
<dbReference type="PROSITE" id="PS51318">
    <property type="entry name" value="TAT"/>
    <property type="match status" value="1"/>
</dbReference>
<dbReference type="GO" id="GO:0016787">
    <property type="term" value="F:hydrolase activity"/>
    <property type="evidence" value="ECO:0007669"/>
    <property type="project" value="UniProtKB-KW"/>
</dbReference>
<name>A0A8A2VEJ9_9EURY</name>
<gene>
    <name evidence="2" type="ORF">J0X25_01610</name>
</gene>
<keyword evidence="3" id="KW-1185">Reference proteome</keyword>
<reference evidence="2 3" key="1">
    <citation type="submission" date="2021-03" db="EMBL/GenBank/DDBJ databases">
        <title>Haloterrigena longa sp. nov. and Haloterrigena limicola sp. nov., extremely halophilic archaea isolated from a salt lake.</title>
        <authorList>
            <person name="Henglin C."/>
        </authorList>
    </citation>
    <scope>NUCLEOTIDE SEQUENCE [LARGE SCALE GENOMIC DNA]</scope>
    <source>
        <strain evidence="2 3">KZCA68</strain>
    </source>
</reference>
<dbReference type="GeneID" id="63185961"/>
<dbReference type="InterPro" id="IPR006311">
    <property type="entry name" value="TAT_signal"/>
</dbReference>
<evidence type="ECO:0000313" key="2">
    <source>
        <dbReference type="EMBL" id="QSW99686.1"/>
    </source>
</evidence>
<evidence type="ECO:0000313" key="3">
    <source>
        <dbReference type="Proteomes" id="UP000663203"/>
    </source>
</evidence>
<feature type="region of interest" description="Disordered" evidence="1">
    <location>
        <begin position="261"/>
        <end position="293"/>
    </location>
</feature>
<organism evidence="2 3">
    <name type="scientific">Haloterrigena alkaliphila</name>
    <dbReference type="NCBI Taxonomy" id="2816475"/>
    <lineage>
        <taxon>Archaea</taxon>
        <taxon>Methanobacteriati</taxon>
        <taxon>Methanobacteriota</taxon>
        <taxon>Stenosarchaea group</taxon>
        <taxon>Halobacteria</taxon>
        <taxon>Halobacteriales</taxon>
        <taxon>Natrialbaceae</taxon>
        <taxon>Haloterrigena</taxon>
    </lineage>
</organism>
<feature type="region of interest" description="Disordered" evidence="1">
    <location>
        <begin position="330"/>
        <end position="353"/>
    </location>
</feature>
<evidence type="ECO:0000256" key="1">
    <source>
        <dbReference type="SAM" id="MobiDB-lite"/>
    </source>
</evidence>
<dbReference type="EMBL" id="CP071462">
    <property type="protein sequence ID" value="QSW99686.1"/>
    <property type="molecule type" value="Genomic_DNA"/>
</dbReference>
<accession>A0A8A2VEJ9</accession>
<protein>
    <submittedName>
        <fullName evidence="2">Alpha/beta hydrolase</fullName>
    </submittedName>
</protein>